<dbReference type="SUPFAM" id="SSF53474">
    <property type="entry name" value="alpha/beta-Hydrolases"/>
    <property type="match status" value="1"/>
</dbReference>
<evidence type="ECO:0000256" key="2">
    <source>
        <dbReference type="ARBA" id="ARBA00022801"/>
    </source>
</evidence>
<dbReference type="InterPro" id="IPR019826">
    <property type="entry name" value="Carboxylesterase_B_AS"/>
</dbReference>
<dbReference type="EMBL" id="BAAALR010000057">
    <property type="protein sequence ID" value="GAA1703473.1"/>
    <property type="molecule type" value="Genomic_DNA"/>
</dbReference>
<organism evidence="6 7">
    <name type="scientific">Streptomyces yatensis</name>
    <dbReference type="NCBI Taxonomy" id="155177"/>
    <lineage>
        <taxon>Bacteria</taxon>
        <taxon>Bacillati</taxon>
        <taxon>Actinomycetota</taxon>
        <taxon>Actinomycetes</taxon>
        <taxon>Kitasatosporales</taxon>
        <taxon>Streptomycetaceae</taxon>
        <taxon>Streptomyces</taxon>
        <taxon>Streptomyces violaceusniger group</taxon>
    </lineage>
</organism>
<comment type="caution">
    <text evidence="6">The sequence shown here is derived from an EMBL/GenBank/DDBJ whole genome shotgun (WGS) entry which is preliminary data.</text>
</comment>
<accession>A0ABN2IEC2</accession>
<reference evidence="6 7" key="1">
    <citation type="journal article" date="2019" name="Int. J. Syst. Evol. Microbiol.">
        <title>The Global Catalogue of Microorganisms (GCM) 10K type strain sequencing project: providing services to taxonomists for standard genome sequencing and annotation.</title>
        <authorList>
            <consortium name="The Broad Institute Genomics Platform"/>
            <consortium name="The Broad Institute Genome Sequencing Center for Infectious Disease"/>
            <person name="Wu L."/>
            <person name="Ma J."/>
        </authorList>
    </citation>
    <scope>NUCLEOTIDE SEQUENCE [LARGE SCALE GENOMIC DNA]</scope>
    <source>
        <strain evidence="6 7">JCM 13244</strain>
    </source>
</reference>
<dbReference type="InterPro" id="IPR029058">
    <property type="entry name" value="AB_hydrolase_fold"/>
</dbReference>
<evidence type="ECO:0000256" key="3">
    <source>
        <dbReference type="RuleBase" id="RU361235"/>
    </source>
</evidence>
<evidence type="ECO:0000256" key="1">
    <source>
        <dbReference type="ARBA" id="ARBA00005964"/>
    </source>
</evidence>
<dbReference type="PANTHER" id="PTHR11559">
    <property type="entry name" value="CARBOXYLESTERASE"/>
    <property type="match status" value="1"/>
</dbReference>
<evidence type="ECO:0000313" key="7">
    <source>
        <dbReference type="Proteomes" id="UP001499947"/>
    </source>
</evidence>
<dbReference type="Pfam" id="PF00135">
    <property type="entry name" value="COesterase"/>
    <property type="match status" value="1"/>
</dbReference>
<dbReference type="EC" id="3.1.1.-" evidence="3"/>
<keyword evidence="2 3" id="KW-0378">Hydrolase</keyword>
<dbReference type="Proteomes" id="UP001499947">
    <property type="component" value="Unassembled WGS sequence"/>
</dbReference>
<dbReference type="InterPro" id="IPR002018">
    <property type="entry name" value="CarbesteraseB"/>
</dbReference>
<evidence type="ECO:0000256" key="4">
    <source>
        <dbReference type="SAM" id="MobiDB-lite"/>
    </source>
</evidence>
<feature type="compositionally biased region" description="Polar residues" evidence="4">
    <location>
        <begin position="129"/>
        <end position="138"/>
    </location>
</feature>
<evidence type="ECO:0000313" key="6">
    <source>
        <dbReference type="EMBL" id="GAA1703473.1"/>
    </source>
</evidence>
<keyword evidence="7" id="KW-1185">Reference proteome</keyword>
<name>A0ABN2IEC2_9ACTN</name>
<protein>
    <recommendedName>
        <fullName evidence="3">Carboxylic ester hydrolase</fullName>
        <ecNumber evidence="3">3.1.1.-</ecNumber>
    </recommendedName>
</protein>
<dbReference type="Gene3D" id="3.40.50.1820">
    <property type="entry name" value="alpha/beta hydrolase"/>
    <property type="match status" value="1"/>
</dbReference>
<feature type="domain" description="Carboxylesterase type B" evidence="5">
    <location>
        <begin position="1"/>
        <end position="107"/>
    </location>
</feature>
<dbReference type="PROSITE" id="PS00122">
    <property type="entry name" value="CARBOXYLESTERASE_B_1"/>
    <property type="match status" value="1"/>
</dbReference>
<feature type="region of interest" description="Disordered" evidence="4">
    <location>
        <begin position="114"/>
        <end position="138"/>
    </location>
</feature>
<comment type="similarity">
    <text evidence="1 3">Belongs to the type-B carboxylesterase/lipase family.</text>
</comment>
<proteinExistence type="inferred from homology"/>
<evidence type="ECO:0000259" key="5">
    <source>
        <dbReference type="Pfam" id="PF00135"/>
    </source>
</evidence>
<gene>
    <name evidence="6" type="ORF">GCM10009680_50540</name>
</gene>
<sequence length="138" mass="14662">MWVHGGGYMTGGGTLPMYDGGRLAADGDVVVSIDYRLGALGYLVHKGVSDGNLGLYDQILALEWVHDNIAAFGGDPANITVFGRSAGASSAIALLSVPRSLRLIRRVTHRARRLWRRSPPSTGHARPGPTSSRRPAAT</sequence>
<dbReference type="InterPro" id="IPR050309">
    <property type="entry name" value="Type-B_Carboxylest/Lipase"/>
</dbReference>